<gene>
    <name evidence="1" type="ORF">RO1_03780</name>
</gene>
<evidence type="ECO:0000313" key="2">
    <source>
        <dbReference type="Proteomes" id="UP000008953"/>
    </source>
</evidence>
<dbReference type="Proteomes" id="UP000008953">
    <property type="component" value="Chromosome"/>
</dbReference>
<sequence>MKQNRVKNENFYTQEWGLI</sequence>
<accession>D4KUW5</accession>
<dbReference type="HOGENOM" id="CLU_3429864_0_0_9"/>
<organism evidence="1 2">
    <name type="scientific">Roseburia intestinalis XB6B4</name>
    <dbReference type="NCBI Taxonomy" id="718255"/>
    <lineage>
        <taxon>Bacteria</taxon>
        <taxon>Bacillati</taxon>
        <taxon>Bacillota</taxon>
        <taxon>Clostridia</taxon>
        <taxon>Lachnospirales</taxon>
        <taxon>Lachnospiraceae</taxon>
        <taxon>Roseburia</taxon>
    </lineage>
</organism>
<reference evidence="1 2" key="2">
    <citation type="submission" date="2010-03" db="EMBL/GenBank/DDBJ databases">
        <authorList>
            <person name="Pajon A."/>
        </authorList>
    </citation>
    <scope>NUCLEOTIDE SEQUENCE [LARGE SCALE GENOMIC DNA]</scope>
    <source>
        <strain evidence="1 2">XB6B4</strain>
    </source>
</reference>
<reference evidence="1 2" key="1">
    <citation type="submission" date="2010-03" db="EMBL/GenBank/DDBJ databases">
        <title>The genome sequence of Roseburia intestinalis XB6B4.</title>
        <authorList>
            <consortium name="metaHIT consortium -- http://www.metahit.eu/"/>
            <person name="Pajon A."/>
            <person name="Turner K."/>
            <person name="Parkhill J."/>
            <person name="Bernalier A."/>
        </authorList>
    </citation>
    <scope>NUCLEOTIDE SEQUENCE [LARGE SCALE GENOMIC DNA]</scope>
    <source>
        <strain evidence="1 2">XB6B4</strain>
    </source>
</reference>
<name>D4KUW5_9FIRM</name>
<dbReference type="KEGG" id="rix:RO1_03780"/>
<dbReference type="AlphaFoldDB" id="D4KUW5"/>
<evidence type="ECO:0000313" key="1">
    <source>
        <dbReference type="EMBL" id="CBL11155.1"/>
    </source>
</evidence>
<dbReference type="EMBL" id="FP929050">
    <property type="protein sequence ID" value="CBL11155.1"/>
    <property type="molecule type" value="Genomic_DNA"/>
</dbReference>
<protein>
    <submittedName>
        <fullName evidence="1">Uncharacterized protein</fullName>
    </submittedName>
</protein>
<proteinExistence type="predicted"/>